<dbReference type="STRING" id="1007676.ABM34_00645"/>
<dbReference type="RefSeq" id="WP_048702461.1">
    <property type="nucleotide sequence ID" value="NZ_CP012034.1"/>
</dbReference>
<feature type="transmembrane region" description="Helical" evidence="1">
    <location>
        <begin position="6"/>
        <end position="22"/>
    </location>
</feature>
<protein>
    <submittedName>
        <fullName evidence="2">Membrane protein</fullName>
    </submittedName>
</protein>
<gene>
    <name evidence="2" type="ORF">ABM34_00645</name>
</gene>
<accession>A0A0H4QXI7</accession>
<dbReference type="EMBL" id="CP012034">
    <property type="protein sequence ID" value="AKP66200.1"/>
    <property type="molecule type" value="Genomic_DNA"/>
</dbReference>
<feature type="transmembrane region" description="Helical" evidence="1">
    <location>
        <begin position="144"/>
        <end position="167"/>
    </location>
</feature>
<sequence>MNRKLWLLLVASIVILVLLDALGSKNYLLLSFVLLFVTMGVYFWKFEKSGKNSREVVFIAIICALAVAGRVVLAAFSSMKPELFILILGALVSGPETGFLMGTIIALASNMYFGQGAWTPWQMFSLGIVGIISGLMANKKVSIWVITAWGFVSGFLYGWIMDIYFILGFVKPITPKSSIAALVASFPFDVTHAIFTAVLLLLLGKAWMKIFQRYRAKYDLFNNQQE</sequence>
<name>A0A0H4QXI7_9LACO</name>
<feature type="transmembrane region" description="Helical" evidence="1">
    <location>
        <begin position="83"/>
        <end position="108"/>
    </location>
</feature>
<reference evidence="3" key="1">
    <citation type="submission" date="2015-07" db="EMBL/GenBank/DDBJ databases">
        <title>Lactobacillus ginsenosidimutans/EMML 3141/ whole genome sequencing.</title>
        <authorList>
            <person name="Kim M.K."/>
            <person name="Im W.-T."/>
            <person name="Srinivasan S."/>
            <person name="Lee J.-J."/>
        </authorList>
    </citation>
    <scope>NUCLEOTIDE SEQUENCE [LARGE SCALE GENOMIC DNA]</scope>
    <source>
        <strain evidence="3">EMML 3041</strain>
    </source>
</reference>
<feature type="transmembrane region" description="Helical" evidence="1">
    <location>
        <begin position="179"/>
        <end position="203"/>
    </location>
</feature>
<feature type="transmembrane region" description="Helical" evidence="1">
    <location>
        <begin position="56"/>
        <end position="76"/>
    </location>
</feature>
<dbReference type="AlphaFoldDB" id="A0A0H4QXI7"/>
<feature type="transmembrane region" description="Helical" evidence="1">
    <location>
        <begin position="120"/>
        <end position="137"/>
    </location>
</feature>
<organism evidence="2 3">
    <name type="scientific">Companilactobacillus ginsenosidimutans</name>
    <dbReference type="NCBI Taxonomy" id="1007676"/>
    <lineage>
        <taxon>Bacteria</taxon>
        <taxon>Bacillati</taxon>
        <taxon>Bacillota</taxon>
        <taxon>Bacilli</taxon>
        <taxon>Lactobacillales</taxon>
        <taxon>Lactobacillaceae</taxon>
        <taxon>Companilactobacillus</taxon>
    </lineage>
</organism>
<dbReference type="PATRIC" id="fig|1007676.4.peg.136"/>
<evidence type="ECO:0000313" key="3">
    <source>
        <dbReference type="Proteomes" id="UP000036106"/>
    </source>
</evidence>
<dbReference type="InterPro" id="IPR009825">
    <property type="entry name" value="ECF_substrate-spec-like"/>
</dbReference>
<dbReference type="GO" id="GO:0016020">
    <property type="term" value="C:membrane"/>
    <property type="evidence" value="ECO:0007669"/>
    <property type="project" value="InterPro"/>
</dbReference>
<keyword evidence="1" id="KW-1133">Transmembrane helix</keyword>
<evidence type="ECO:0000313" key="2">
    <source>
        <dbReference type="EMBL" id="AKP66200.1"/>
    </source>
</evidence>
<dbReference type="Pfam" id="PF07155">
    <property type="entry name" value="ECF-ribofla_trS"/>
    <property type="match status" value="1"/>
</dbReference>
<proteinExistence type="predicted"/>
<evidence type="ECO:0000256" key="1">
    <source>
        <dbReference type="SAM" id="Phobius"/>
    </source>
</evidence>
<dbReference type="Gene3D" id="1.10.1760.20">
    <property type="match status" value="1"/>
</dbReference>
<keyword evidence="1" id="KW-0812">Transmembrane</keyword>
<keyword evidence="1" id="KW-0472">Membrane</keyword>
<dbReference type="Proteomes" id="UP000036106">
    <property type="component" value="Chromosome"/>
</dbReference>
<dbReference type="OrthoDB" id="5198189at2"/>
<dbReference type="KEGG" id="lgn:ABM34_00645"/>
<keyword evidence="3" id="KW-1185">Reference proteome</keyword>
<feature type="transmembrane region" description="Helical" evidence="1">
    <location>
        <begin position="27"/>
        <end position="44"/>
    </location>
</feature>